<dbReference type="AlphaFoldDB" id="A0AB39YC25"/>
<feature type="region of interest" description="Disordered" evidence="1">
    <location>
        <begin position="140"/>
        <end position="164"/>
    </location>
</feature>
<proteinExistence type="predicted"/>
<dbReference type="Pfam" id="PF14435">
    <property type="entry name" value="SUKH-4"/>
    <property type="match status" value="1"/>
</dbReference>
<reference evidence="2" key="1">
    <citation type="submission" date="2024-08" db="EMBL/GenBank/DDBJ databases">
        <authorList>
            <person name="Yu S.T."/>
        </authorList>
    </citation>
    <scope>NUCLEOTIDE SEQUENCE</scope>
    <source>
        <strain evidence="2">R33</strain>
    </source>
</reference>
<dbReference type="EMBL" id="CP165727">
    <property type="protein sequence ID" value="XDV67573.1"/>
    <property type="molecule type" value="Genomic_DNA"/>
</dbReference>
<evidence type="ECO:0000256" key="1">
    <source>
        <dbReference type="SAM" id="MobiDB-lite"/>
    </source>
</evidence>
<organism evidence="2">
    <name type="scientific">Streptomyces sp. R33</name>
    <dbReference type="NCBI Taxonomy" id="3238629"/>
    <lineage>
        <taxon>Bacteria</taxon>
        <taxon>Bacillati</taxon>
        <taxon>Actinomycetota</taxon>
        <taxon>Actinomycetes</taxon>
        <taxon>Kitasatosporales</taxon>
        <taxon>Streptomycetaceae</taxon>
        <taxon>Streptomyces</taxon>
    </lineage>
</organism>
<protein>
    <submittedName>
        <fullName evidence="2">SUKH-4 family immunity protein</fullName>
    </submittedName>
</protein>
<evidence type="ECO:0000313" key="2">
    <source>
        <dbReference type="EMBL" id="XDV67573.1"/>
    </source>
</evidence>
<name>A0AB39YC25_9ACTN</name>
<gene>
    <name evidence="2" type="ORF">AB5J51_33940</name>
</gene>
<accession>A0AB39YC25</accession>
<sequence>MPREDLEALFSSPAALLAAGAARVRELLGPGAGGGVGREVFTQAEAVFGYAEVSRAEFGSWLHFAAKALGHDAYAEQVAAAEPGMPWRTVWAWWRPVGAFRAEPNLSGDASASVFDGPDCRSLLKVWSLWTEERWFDLATGEPRPAPAAGEFTRRSEQPGEEPSLFAPDEEAWALHCPGTWKDSVPLGGGRFLLTEARGIVVVERNEAVVAAGWPTGGADTSSWEEGAGHPWFAGPEPGGTPLDAARVEAVFGADCTVRVPQARLPAELTHLPTRELISTVGLPRHWAAGVTSFELAWTEEGPEEEPGEPESEVDFGGLIHLGTFELGYADDGYVLLHPETGAVSLVREDEGPFPFARDTETFVRLLEAVRRFMGACWDPYPEENGYGSFLCEVGKLEPDVLESDDPEEPGAAVWEHIFAAITELSVYGY</sequence>
<dbReference type="RefSeq" id="WP_369779370.1">
    <property type="nucleotide sequence ID" value="NZ_CP165727.1"/>
</dbReference>
<dbReference type="InterPro" id="IPR025851">
    <property type="entry name" value="SUKH-4"/>
</dbReference>